<dbReference type="PANTHER" id="PTHR46268:SF15">
    <property type="entry name" value="UNIVERSAL STRESS PROTEIN HP_0031"/>
    <property type="match status" value="1"/>
</dbReference>
<dbReference type="InterPro" id="IPR006016">
    <property type="entry name" value="UspA"/>
</dbReference>
<dbReference type="SUPFAM" id="SSF52402">
    <property type="entry name" value="Adenine nucleotide alpha hydrolases-like"/>
    <property type="match status" value="2"/>
</dbReference>
<dbReference type="CDD" id="cd00293">
    <property type="entry name" value="USP-like"/>
    <property type="match status" value="1"/>
</dbReference>
<dbReference type="PRINTS" id="PR01438">
    <property type="entry name" value="UNVRSLSTRESS"/>
</dbReference>
<dbReference type="Gene3D" id="3.40.50.12370">
    <property type="match status" value="1"/>
</dbReference>
<proteinExistence type="inferred from homology"/>
<reference evidence="3" key="1">
    <citation type="submission" date="2022-06" db="EMBL/GenBank/DDBJ databases">
        <title>Complete genome sequence and characterization of Cupriavidus gilardii QJ1 isolated from contaminating cells.</title>
        <authorList>
            <person name="Qi J."/>
        </authorList>
    </citation>
    <scope>NUCLEOTIDE SEQUENCE</scope>
    <source>
        <strain evidence="3">QJ1</strain>
    </source>
</reference>
<evidence type="ECO:0000259" key="2">
    <source>
        <dbReference type="Pfam" id="PF00582"/>
    </source>
</evidence>
<gene>
    <name evidence="3" type="ORF">NDR89_18245</name>
</gene>
<feature type="domain" description="UspA" evidence="2">
    <location>
        <begin position="155"/>
        <end position="277"/>
    </location>
</feature>
<dbReference type="GeneID" id="70690101"/>
<accession>A0ABY4VNL3</accession>
<sequence length="279" mass="30306">MPYSNIMVHLDAGRRAMHRLELAAGLARDHGARLIGLYAGFMPDPAWFYLMEGAGIVLEADRRRRQEIREVVRRQFEACMHAFGLERAQWRVVEGVLPSAVVRETREADLIVAGQYDSEDPGSYVAPQFVESLVLESGRPVLVVPYAGTFETVGRRAVLAWNGSGQSARALHDAVPLLAGGAVTVISVEEELRPPHVDASPVEQALTALGDHGIQARAESALCDDDMAVAEFLLSRTADCGADMIVMGAYGRGRLREMVLGGVTRTMLAAMTVPVLMSH</sequence>
<dbReference type="Proteomes" id="UP001056648">
    <property type="component" value="Chromosome 2"/>
</dbReference>
<feature type="domain" description="UspA" evidence="2">
    <location>
        <begin position="3"/>
        <end position="145"/>
    </location>
</feature>
<keyword evidence="4" id="KW-1185">Reference proteome</keyword>
<protein>
    <submittedName>
        <fullName evidence="3">Universal stress protein</fullName>
    </submittedName>
</protein>
<evidence type="ECO:0000313" key="4">
    <source>
        <dbReference type="Proteomes" id="UP001056648"/>
    </source>
</evidence>
<comment type="similarity">
    <text evidence="1">Belongs to the universal stress protein A family.</text>
</comment>
<dbReference type="InterPro" id="IPR006015">
    <property type="entry name" value="Universal_stress_UspA"/>
</dbReference>
<evidence type="ECO:0000256" key="1">
    <source>
        <dbReference type="ARBA" id="ARBA00008791"/>
    </source>
</evidence>
<organism evidence="3 4">
    <name type="scientific">Cupriavidus gilardii</name>
    <dbReference type="NCBI Taxonomy" id="82541"/>
    <lineage>
        <taxon>Bacteria</taxon>
        <taxon>Pseudomonadati</taxon>
        <taxon>Pseudomonadota</taxon>
        <taxon>Betaproteobacteria</taxon>
        <taxon>Burkholderiales</taxon>
        <taxon>Burkholderiaceae</taxon>
        <taxon>Cupriavidus</taxon>
    </lineage>
</organism>
<dbReference type="Pfam" id="PF00582">
    <property type="entry name" value="Usp"/>
    <property type="match status" value="2"/>
</dbReference>
<dbReference type="RefSeq" id="WP_174781650.1">
    <property type="nucleotide sequence ID" value="NZ_CP054626.1"/>
</dbReference>
<evidence type="ECO:0000313" key="3">
    <source>
        <dbReference type="EMBL" id="USE78603.1"/>
    </source>
</evidence>
<dbReference type="PANTHER" id="PTHR46268">
    <property type="entry name" value="STRESS RESPONSE PROTEIN NHAX"/>
    <property type="match status" value="1"/>
</dbReference>
<dbReference type="EMBL" id="CP098736">
    <property type="protein sequence ID" value="USE78603.1"/>
    <property type="molecule type" value="Genomic_DNA"/>
</dbReference>
<name>A0ABY4VNL3_9BURK</name>